<dbReference type="Pfam" id="PF13579">
    <property type="entry name" value="Glyco_trans_4_4"/>
    <property type="match status" value="1"/>
</dbReference>
<feature type="domain" description="Glycosyltransferase subfamily 4-like N-terminal" evidence="2">
    <location>
        <begin position="28"/>
        <end position="200"/>
    </location>
</feature>
<dbReference type="GO" id="GO:0016757">
    <property type="term" value="F:glycosyltransferase activity"/>
    <property type="evidence" value="ECO:0007669"/>
    <property type="project" value="InterPro"/>
</dbReference>
<keyword evidence="3" id="KW-0808">Transferase</keyword>
<dbReference type="EMBL" id="CADCWO010000132">
    <property type="protein sequence ID" value="CAA9577190.1"/>
    <property type="molecule type" value="Genomic_DNA"/>
</dbReference>
<dbReference type="PANTHER" id="PTHR45947">
    <property type="entry name" value="SULFOQUINOVOSYL TRANSFERASE SQD2"/>
    <property type="match status" value="1"/>
</dbReference>
<dbReference type="AlphaFoldDB" id="A0A6J4VEL8"/>
<sequence>MFITAQNRIALISVDGDPAVAIGQEEAGGQNVYVRQVGEALAELGWQVDMFTRRSSIEQPAVVQHGPQCRTIRLAAGPPEFMTRDNLFEHLPEFIRAFQDFQQREGFQYSLVHTNYWLSAWVGMQLKKRQPLVQVHTYHSLGAVKYQSVTEVPRIAAQRLAVEKSCLETVDRVVATSPQEAEHMRSLVSSQGAIEMIPCGTDIAQFGTVRRSAARQQLGIAPNAKLVFYVGRFDQRKGIETLARAVAMSEHRRQGNLQLIIGGGSRPGKSDGIERERIEELVADLDLTELTTFPGRIEHSNLSLYYAAADVCVVPSHYEPFGLVAIEAMASRTPVVASQVGGLRYTVVSGVTGFLVPPQDEIAFATAIDRVLALPRWRDHMGELGRHRVEAMFSWTGVATRLSDLYTQLLSQAPSQTAPVAVEATPPAASIAIQEPQIAA</sequence>
<gene>
    <name evidence="3" type="ORF">AVDCRST_MAG81-2484</name>
</gene>
<dbReference type="InterPro" id="IPR001296">
    <property type="entry name" value="Glyco_trans_1"/>
</dbReference>
<name>A0A6J4VEL8_9CYAN</name>
<proteinExistence type="predicted"/>
<dbReference type="InterPro" id="IPR028098">
    <property type="entry name" value="Glyco_trans_4-like_N"/>
</dbReference>
<evidence type="ECO:0000313" key="3">
    <source>
        <dbReference type="EMBL" id="CAA9577190.1"/>
    </source>
</evidence>
<evidence type="ECO:0000259" key="1">
    <source>
        <dbReference type="Pfam" id="PF00534"/>
    </source>
</evidence>
<dbReference type="SUPFAM" id="SSF53756">
    <property type="entry name" value="UDP-Glycosyltransferase/glycogen phosphorylase"/>
    <property type="match status" value="1"/>
</dbReference>
<dbReference type="InterPro" id="IPR050194">
    <property type="entry name" value="Glycosyltransferase_grp1"/>
</dbReference>
<organism evidence="3">
    <name type="scientific">uncultured Synechococcales cyanobacterium</name>
    <dbReference type="NCBI Taxonomy" id="1936017"/>
    <lineage>
        <taxon>Bacteria</taxon>
        <taxon>Bacillati</taxon>
        <taxon>Cyanobacteriota</taxon>
        <taxon>Cyanophyceae</taxon>
        <taxon>Synechococcales</taxon>
        <taxon>environmental samples</taxon>
    </lineage>
</organism>
<feature type="domain" description="Glycosyl transferase family 1" evidence="1">
    <location>
        <begin position="213"/>
        <end position="387"/>
    </location>
</feature>
<evidence type="ECO:0000259" key="2">
    <source>
        <dbReference type="Pfam" id="PF13579"/>
    </source>
</evidence>
<reference evidence="3" key="1">
    <citation type="submission" date="2020-02" db="EMBL/GenBank/DDBJ databases">
        <authorList>
            <person name="Meier V. D."/>
        </authorList>
    </citation>
    <scope>NUCLEOTIDE SEQUENCE</scope>
    <source>
        <strain evidence="3">AVDCRST_MAG81</strain>
    </source>
</reference>
<dbReference type="Pfam" id="PF00534">
    <property type="entry name" value="Glycos_transf_1"/>
    <property type="match status" value="1"/>
</dbReference>
<protein>
    <submittedName>
        <fullName evidence="3">Glycosyl transferase, group 1</fullName>
    </submittedName>
</protein>
<accession>A0A6J4VEL8</accession>
<dbReference type="Gene3D" id="3.40.50.2000">
    <property type="entry name" value="Glycogen Phosphorylase B"/>
    <property type="match status" value="2"/>
</dbReference>
<dbReference type="PANTHER" id="PTHR45947:SF3">
    <property type="entry name" value="SULFOQUINOVOSYL TRANSFERASE SQD2"/>
    <property type="match status" value="1"/>
</dbReference>